<dbReference type="InterPro" id="IPR002575">
    <property type="entry name" value="Aminoglycoside_PTrfase"/>
</dbReference>
<accession>A0ABD5QBG2</accession>
<dbReference type="Proteomes" id="UP001595925">
    <property type="component" value="Unassembled WGS sequence"/>
</dbReference>
<name>A0ABD5QBG2_9EURY</name>
<gene>
    <name evidence="2" type="ORF">ACFPFO_04840</name>
</gene>
<evidence type="ECO:0000313" key="2">
    <source>
        <dbReference type="EMBL" id="MFC4987100.1"/>
    </source>
</evidence>
<feature type="domain" description="Aminoglycoside phosphotransferase" evidence="1">
    <location>
        <begin position="29"/>
        <end position="253"/>
    </location>
</feature>
<dbReference type="Pfam" id="PF01636">
    <property type="entry name" value="APH"/>
    <property type="match status" value="1"/>
</dbReference>
<dbReference type="AlphaFoldDB" id="A0ABD5QBG2"/>
<sequence length="307" mass="33870">MKREPETTIAQYANDARVLEELHAVPPYRVYEVSLDGRRGVLKIDDHSRGHAADEGRVHAFVASETSMEVPNVIAVGDDHYVTDWEDAFEGSPTPIEEEWAHIAGVWLGGLHADTADAFPGFGRPRDHGTGLTIDVHDRWTDAARERIAYHREFLETVGHADVADAVDRFLGENPGVFEGCGGPVLCHGDVHPEHLSRTDGGTATAIDFEHALGAPAEYDYWRAATPYFEAADGVGTSALRAFQAGYESVRELPAGIEERRPAFRLLNLVAFLESLYLQENLGADERERRAENMRRLIVETVEDAGG</sequence>
<dbReference type="RefSeq" id="WP_224828582.1">
    <property type="nucleotide sequence ID" value="NZ_JAIVEF010000007.1"/>
</dbReference>
<organism evidence="2 3">
    <name type="scientific">Saliphagus infecundisoli</name>
    <dbReference type="NCBI Taxonomy" id="1849069"/>
    <lineage>
        <taxon>Archaea</taxon>
        <taxon>Methanobacteriati</taxon>
        <taxon>Methanobacteriota</taxon>
        <taxon>Stenosarchaea group</taxon>
        <taxon>Halobacteria</taxon>
        <taxon>Halobacteriales</taxon>
        <taxon>Natrialbaceae</taxon>
        <taxon>Saliphagus</taxon>
    </lineage>
</organism>
<protein>
    <submittedName>
        <fullName evidence="2">Phosphotransferase family protein</fullName>
    </submittedName>
</protein>
<reference evidence="2 3" key="1">
    <citation type="journal article" date="2019" name="Int. J. Syst. Evol. Microbiol.">
        <title>The Global Catalogue of Microorganisms (GCM) 10K type strain sequencing project: providing services to taxonomists for standard genome sequencing and annotation.</title>
        <authorList>
            <consortium name="The Broad Institute Genomics Platform"/>
            <consortium name="The Broad Institute Genome Sequencing Center for Infectious Disease"/>
            <person name="Wu L."/>
            <person name="Ma J."/>
        </authorList>
    </citation>
    <scope>NUCLEOTIDE SEQUENCE [LARGE SCALE GENOMIC DNA]</scope>
    <source>
        <strain evidence="2 3">CGMCC 1.15824</strain>
    </source>
</reference>
<evidence type="ECO:0000313" key="3">
    <source>
        <dbReference type="Proteomes" id="UP001595925"/>
    </source>
</evidence>
<dbReference type="SUPFAM" id="SSF56112">
    <property type="entry name" value="Protein kinase-like (PK-like)"/>
    <property type="match status" value="1"/>
</dbReference>
<dbReference type="InterPro" id="IPR011009">
    <property type="entry name" value="Kinase-like_dom_sf"/>
</dbReference>
<dbReference type="Gene3D" id="3.90.1200.10">
    <property type="match status" value="1"/>
</dbReference>
<keyword evidence="3" id="KW-1185">Reference proteome</keyword>
<dbReference type="EMBL" id="JBHSJG010000018">
    <property type="protein sequence ID" value="MFC4987100.1"/>
    <property type="molecule type" value="Genomic_DNA"/>
</dbReference>
<evidence type="ECO:0000259" key="1">
    <source>
        <dbReference type="Pfam" id="PF01636"/>
    </source>
</evidence>
<proteinExistence type="predicted"/>
<comment type="caution">
    <text evidence="2">The sequence shown here is derived from an EMBL/GenBank/DDBJ whole genome shotgun (WGS) entry which is preliminary data.</text>
</comment>